<dbReference type="InterPro" id="IPR006710">
    <property type="entry name" value="Glyco_hydro_43"/>
</dbReference>
<dbReference type="InterPro" id="IPR000421">
    <property type="entry name" value="FA58C"/>
</dbReference>
<dbReference type="PANTHER" id="PTHR42812:SF14">
    <property type="entry name" value="SECRETED PROTEIN"/>
    <property type="match status" value="1"/>
</dbReference>
<dbReference type="InterPro" id="IPR051795">
    <property type="entry name" value="Glycosyl_Hydrlase_43"/>
</dbReference>
<dbReference type="Gene3D" id="2.60.40.10">
    <property type="entry name" value="Immunoglobulins"/>
    <property type="match status" value="1"/>
</dbReference>
<sequence length="586" mass="65489">MLMKCLINRLVTALSPIPLIIGIVGLTSPGVAQTRPGGNIMTVCNPMNLDYRFTLEGPSRREAADPTAITFKNEYYLFASRSGGYWHSKDLSHWDLIKTDDLPLEDYAPTAVTVGDTVYFMASTTKPGGKIYKSADPKSGKWTVANSDFPFALTDPDLFLDDDGRLYLYYGCSNVQPIYVVELDRKTLMPMGKSTGLFAGNPKTYGWERFGDYNERPEKPWLEGAWMTKYKGTYYLQYASPGTEFKSYSDGLYTSDKPLGPFKLAANNPFSARPEGFIAGAGHSSTFQDRYGNFWRISTMSISVKHRWERRLGLFPAFFGPDGRSYTNTAFGDFPFIIPNNKITSLAELFPDWMLLSYGKPVQVSSELPNHPARQGVDEDIRTYWSAATGGPTEWMQIDLQQPCQINAVQLNFAEEGATLLGRSADIAYRYKLAYSDDNRTWKSLADKSANRQDAPHDYLAFAAPVRARYLRVTNGHTPSGQFALSDFRVFGKSPDKLPAPVTNLSVVRDKADPCIVTLTWPKSEGSVGYTIRYGTAPNQLQHTYQVFGVNSLVIRSLNRDESYYFTVDSFNGRGITAGAKPLRIP</sequence>
<protein>
    <submittedName>
        <fullName evidence="7">F5/8 type C domain-containing protein</fullName>
    </submittedName>
</protein>
<organism evidence="7 8">
    <name type="scientific">Spirosoma oryzae</name>
    <dbReference type="NCBI Taxonomy" id="1469603"/>
    <lineage>
        <taxon>Bacteria</taxon>
        <taxon>Pseudomonadati</taxon>
        <taxon>Bacteroidota</taxon>
        <taxon>Cytophagia</taxon>
        <taxon>Cytophagales</taxon>
        <taxon>Cytophagaceae</taxon>
        <taxon>Spirosoma</taxon>
    </lineage>
</organism>
<accession>A0A2T0SAU1</accession>
<feature type="domain" description="F5/8 type C" evidence="6">
    <location>
        <begin position="343"/>
        <end position="493"/>
    </location>
</feature>
<dbReference type="InterPro" id="IPR008979">
    <property type="entry name" value="Galactose-bd-like_sf"/>
</dbReference>
<dbReference type="SUPFAM" id="SSF75005">
    <property type="entry name" value="Arabinanase/levansucrase/invertase"/>
    <property type="match status" value="1"/>
</dbReference>
<dbReference type="Gene3D" id="2.60.120.260">
    <property type="entry name" value="Galactose-binding domain-like"/>
    <property type="match status" value="1"/>
</dbReference>
<evidence type="ECO:0000313" key="7">
    <source>
        <dbReference type="EMBL" id="PRY30433.1"/>
    </source>
</evidence>
<evidence type="ECO:0000256" key="2">
    <source>
        <dbReference type="ARBA" id="ARBA00022801"/>
    </source>
</evidence>
<proteinExistence type="inferred from homology"/>
<dbReference type="Gene3D" id="2.115.10.20">
    <property type="entry name" value="Glycosyl hydrolase domain, family 43"/>
    <property type="match status" value="1"/>
</dbReference>
<gene>
    <name evidence="7" type="ORF">CLV58_12454</name>
</gene>
<name>A0A2T0SAU1_9BACT</name>
<dbReference type="SMART" id="SM00060">
    <property type="entry name" value="FN3"/>
    <property type="match status" value="1"/>
</dbReference>
<dbReference type="GO" id="GO:0005975">
    <property type="term" value="P:carbohydrate metabolic process"/>
    <property type="evidence" value="ECO:0007669"/>
    <property type="project" value="InterPro"/>
</dbReference>
<feature type="site" description="Important for catalytic activity, responsible for pKa modulation of the active site Glu and correct orientation of both the proton donor and substrate" evidence="4">
    <location>
        <position position="155"/>
    </location>
</feature>
<reference evidence="7 8" key="1">
    <citation type="submission" date="2018-03" db="EMBL/GenBank/DDBJ databases">
        <title>Genomic Encyclopedia of Archaeal and Bacterial Type Strains, Phase II (KMG-II): from individual species to whole genera.</title>
        <authorList>
            <person name="Goeker M."/>
        </authorList>
    </citation>
    <scope>NUCLEOTIDE SEQUENCE [LARGE SCALE GENOMIC DNA]</scope>
    <source>
        <strain evidence="7 8">DSM 28354</strain>
    </source>
</reference>
<dbReference type="InterPro" id="IPR003961">
    <property type="entry name" value="FN3_dom"/>
</dbReference>
<keyword evidence="2 5" id="KW-0378">Hydrolase</keyword>
<comment type="caution">
    <text evidence="7">The sequence shown here is derived from an EMBL/GenBank/DDBJ whole genome shotgun (WGS) entry which is preliminary data.</text>
</comment>
<dbReference type="InterPro" id="IPR036116">
    <property type="entry name" value="FN3_sf"/>
</dbReference>
<dbReference type="Pfam" id="PF00754">
    <property type="entry name" value="F5_F8_type_C"/>
    <property type="match status" value="1"/>
</dbReference>
<dbReference type="CDD" id="cd08982">
    <property type="entry name" value="GH43-like"/>
    <property type="match status" value="1"/>
</dbReference>
<dbReference type="EMBL" id="PVTE01000024">
    <property type="protein sequence ID" value="PRY30433.1"/>
    <property type="molecule type" value="Genomic_DNA"/>
</dbReference>
<evidence type="ECO:0000256" key="5">
    <source>
        <dbReference type="RuleBase" id="RU361187"/>
    </source>
</evidence>
<dbReference type="InterPro" id="IPR013783">
    <property type="entry name" value="Ig-like_fold"/>
</dbReference>
<keyword evidence="8" id="KW-1185">Reference proteome</keyword>
<dbReference type="SUPFAM" id="SSF49265">
    <property type="entry name" value="Fibronectin type III"/>
    <property type="match status" value="1"/>
</dbReference>
<dbReference type="InterPro" id="IPR023296">
    <property type="entry name" value="Glyco_hydro_beta-prop_sf"/>
</dbReference>
<dbReference type="SUPFAM" id="SSF49785">
    <property type="entry name" value="Galactose-binding domain-like"/>
    <property type="match status" value="1"/>
</dbReference>
<dbReference type="GO" id="GO:0004553">
    <property type="term" value="F:hydrolase activity, hydrolyzing O-glycosyl compounds"/>
    <property type="evidence" value="ECO:0007669"/>
    <property type="project" value="InterPro"/>
</dbReference>
<evidence type="ECO:0000256" key="4">
    <source>
        <dbReference type="PIRSR" id="PIRSR606710-2"/>
    </source>
</evidence>
<dbReference type="Proteomes" id="UP000238375">
    <property type="component" value="Unassembled WGS sequence"/>
</dbReference>
<comment type="similarity">
    <text evidence="1 5">Belongs to the glycosyl hydrolase 43 family.</text>
</comment>
<dbReference type="Pfam" id="PF04616">
    <property type="entry name" value="Glyco_hydro_43"/>
    <property type="match status" value="1"/>
</dbReference>
<keyword evidence="3 5" id="KW-0326">Glycosidase</keyword>
<evidence type="ECO:0000256" key="3">
    <source>
        <dbReference type="ARBA" id="ARBA00023295"/>
    </source>
</evidence>
<evidence type="ECO:0000259" key="6">
    <source>
        <dbReference type="PROSITE" id="PS50022"/>
    </source>
</evidence>
<evidence type="ECO:0000256" key="1">
    <source>
        <dbReference type="ARBA" id="ARBA00009865"/>
    </source>
</evidence>
<dbReference type="AlphaFoldDB" id="A0A2T0SAU1"/>
<evidence type="ECO:0000313" key="8">
    <source>
        <dbReference type="Proteomes" id="UP000238375"/>
    </source>
</evidence>
<dbReference type="PANTHER" id="PTHR42812">
    <property type="entry name" value="BETA-XYLOSIDASE"/>
    <property type="match status" value="1"/>
</dbReference>
<dbReference type="PROSITE" id="PS50022">
    <property type="entry name" value="FA58C_3"/>
    <property type="match status" value="1"/>
</dbReference>